<proteinExistence type="predicted"/>
<reference evidence="2" key="1">
    <citation type="submission" date="2021-01" db="EMBL/GenBank/DDBJ databases">
        <authorList>
            <person name="Corre E."/>
            <person name="Pelletier E."/>
            <person name="Niang G."/>
            <person name="Scheremetjew M."/>
            <person name="Finn R."/>
            <person name="Kale V."/>
            <person name="Holt S."/>
            <person name="Cochrane G."/>
            <person name="Meng A."/>
            <person name="Brown T."/>
            <person name="Cohen L."/>
        </authorList>
    </citation>
    <scope>NUCLEOTIDE SEQUENCE</scope>
    <source>
        <strain evidence="2">DIVA3 518/3/11/1/6</strain>
    </source>
</reference>
<name>A0A7S4ILH6_9EUKA</name>
<gene>
    <name evidence="2" type="ORF">VSP0166_LOCUS14156</name>
</gene>
<protein>
    <submittedName>
        <fullName evidence="2">Uncharacterized protein</fullName>
    </submittedName>
</protein>
<feature type="compositionally biased region" description="Polar residues" evidence="1">
    <location>
        <begin position="12"/>
        <end position="26"/>
    </location>
</feature>
<dbReference type="EMBL" id="HBKP01020012">
    <property type="protein sequence ID" value="CAE2233088.1"/>
    <property type="molecule type" value="Transcribed_RNA"/>
</dbReference>
<evidence type="ECO:0000256" key="1">
    <source>
        <dbReference type="SAM" id="MobiDB-lite"/>
    </source>
</evidence>
<organism evidence="2">
    <name type="scientific">Vannella robusta</name>
    <dbReference type="NCBI Taxonomy" id="1487602"/>
    <lineage>
        <taxon>Eukaryota</taxon>
        <taxon>Amoebozoa</taxon>
        <taxon>Discosea</taxon>
        <taxon>Flabellinia</taxon>
        <taxon>Vannellidae</taxon>
        <taxon>Vannella</taxon>
    </lineage>
</organism>
<dbReference type="AlphaFoldDB" id="A0A7S4ILH6"/>
<accession>A0A7S4ILH6</accession>
<evidence type="ECO:0000313" key="2">
    <source>
        <dbReference type="EMBL" id="CAE2233088.1"/>
    </source>
</evidence>
<feature type="region of interest" description="Disordered" evidence="1">
    <location>
        <begin position="1"/>
        <end position="56"/>
    </location>
</feature>
<sequence length="182" mass="20559">MGGGEDLPVDNTPRTDLPSQSGSHSDPWNAPPKKWTGVKKTGIKDPWVHPANRQPQEPYHLKGVGYFDINPTPPWTQPVKRFSVDETLLTHAPGEGFPALPDVQLRQLPSYLWKLKWTHVPDNMVYWYCLRFRAGYSKTGVLGGGNGTSWPFVHYVCLVMFVGTCFGVIERPPSDKPYSEFY</sequence>